<name>A0A7D7RIZ1_9FLAO</name>
<evidence type="ECO:0000313" key="2">
    <source>
        <dbReference type="EMBL" id="MBA5246739.1"/>
    </source>
</evidence>
<dbReference type="Proteomes" id="UP000539710">
    <property type="component" value="Unassembled WGS sequence"/>
</dbReference>
<dbReference type="SUPFAM" id="SSF49464">
    <property type="entry name" value="Carboxypeptidase regulatory domain-like"/>
    <property type="match status" value="1"/>
</dbReference>
<evidence type="ECO:0000256" key="1">
    <source>
        <dbReference type="SAM" id="SignalP"/>
    </source>
</evidence>
<reference evidence="5" key="3">
    <citation type="submission" date="2020-07" db="EMBL/GenBank/DDBJ databases">
        <title>Flavobacterium sp. xlx-214.</title>
        <authorList>
            <person name="Yang C."/>
        </authorList>
    </citation>
    <scope>NUCLEOTIDE SEQUENCE [LARGE SCALE GENOMIC DNA]</scope>
    <source>
        <strain evidence="5">CX-624</strain>
    </source>
</reference>
<gene>
    <name evidence="3" type="ORF">H1R16_09315</name>
    <name evidence="2" type="ORF">H2507_06125</name>
</gene>
<dbReference type="EMBL" id="CP059472">
    <property type="protein sequence ID" value="QMS97912.1"/>
    <property type="molecule type" value="Genomic_DNA"/>
</dbReference>
<dbReference type="InterPro" id="IPR008969">
    <property type="entry name" value="CarboxyPept-like_regulatory"/>
</dbReference>
<sequence>MKIKLLFFCLISVVMLDAQSYVFGKVTSEDGIQLAQVSVINMRTDERSETDTDGQFMIRGERGDELRFSRAGYERVTLTVAAANLEKPVSIVLQSITQEIEAVNLRYQATGNLREDVRHFGDRGKVKQLKEEVSDYISRKSSREVLAPRHGEFVQPVGPGIPIGKVKDRWDDVDLMIYLIESLGEDYFTEELKISRTEIQPFIYYVFANFDRKQALKYGAADGAVVARFVDAAHKRIDSYHNRTAPSHNIP</sequence>
<evidence type="ECO:0000313" key="3">
    <source>
        <dbReference type="EMBL" id="QMS97912.1"/>
    </source>
</evidence>
<dbReference type="KEGG" id="cbau:H1R16_09315"/>
<reference evidence="3" key="1">
    <citation type="submission" date="2020-07" db="EMBL/GenBank/DDBJ databases">
        <title>Chryseobacterium sp. CX-624.</title>
        <authorList>
            <person name="Yang C."/>
        </authorList>
    </citation>
    <scope>NUCLEOTIDE SEQUENCE</scope>
    <source>
        <strain evidence="3">CX-624</strain>
    </source>
</reference>
<accession>A0A7D7RIZ1</accession>
<reference evidence="2" key="4">
    <citation type="submission" date="2020-07" db="EMBL/GenBank/DDBJ databases">
        <authorList>
            <person name="Yang C."/>
        </authorList>
    </citation>
    <scope>NUCLEOTIDE SEQUENCE</scope>
    <source>
        <strain evidence="2">Cx-624</strain>
    </source>
</reference>
<organism evidence="3 4">
    <name type="scientific">Marnyiella aurantia</name>
    <dbReference type="NCBI Taxonomy" id="2758037"/>
    <lineage>
        <taxon>Bacteria</taxon>
        <taxon>Pseudomonadati</taxon>
        <taxon>Bacteroidota</taxon>
        <taxon>Flavobacteriia</taxon>
        <taxon>Flavobacteriales</taxon>
        <taxon>Weeksellaceae</taxon>
        <taxon>Marnyiella</taxon>
    </lineage>
</organism>
<dbReference type="EMBL" id="JACEUX010000002">
    <property type="protein sequence ID" value="MBA5246739.1"/>
    <property type="molecule type" value="Genomic_DNA"/>
</dbReference>
<evidence type="ECO:0008006" key="6">
    <source>
        <dbReference type="Google" id="ProtNLM"/>
    </source>
</evidence>
<feature type="chain" id="PRO_5044656393" description="Carboxypeptidase-like regulatory domain-containing protein" evidence="1">
    <location>
        <begin position="21"/>
        <end position="251"/>
    </location>
</feature>
<evidence type="ECO:0000313" key="5">
    <source>
        <dbReference type="Proteomes" id="UP000539710"/>
    </source>
</evidence>
<dbReference type="AlphaFoldDB" id="A0A7D7RIZ1"/>
<dbReference type="Proteomes" id="UP000515349">
    <property type="component" value="Chromosome"/>
</dbReference>
<reference evidence="4" key="2">
    <citation type="submission" date="2020-07" db="EMBL/GenBank/DDBJ databases">
        <title>Chryseobacterium sp.cx-624.</title>
        <authorList>
            <person name="Yang C."/>
        </authorList>
    </citation>
    <scope>NUCLEOTIDE SEQUENCE [LARGE SCALE GENOMIC DNA]</scope>
    <source>
        <strain evidence="4">cx-624</strain>
    </source>
</reference>
<feature type="signal peptide" evidence="1">
    <location>
        <begin position="1"/>
        <end position="20"/>
    </location>
</feature>
<keyword evidence="5" id="KW-1185">Reference proteome</keyword>
<protein>
    <recommendedName>
        <fullName evidence="6">Carboxypeptidase-like regulatory domain-containing protein</fullName>
    </recommendedName>
</protein>
<proteinExistence type="predicted"/>
<dbReference type="RefSeq" id="WP_181886859.1">
    <property type="nucleotide sequence ID" value="NZ_CP059472.1"/>
</dbReference>
<evidence type="ECO:0000313" key="4">
    <source>
        <dbReference type="Proteomes" id="UP000515349"/>
    </source>
</evidence>
<dbReference type="Pfam" id="PF13715">
    <property type="entry name" value="CarbopepD_reg_2"/>
    <property type="match status" value="1"/>
</dbReference>
<keyword evidence="1" id="KW-0732">Signal</keyword>